<keyword evidence="3" id="KW-1185">Reference proteome</keyword>
<comment type="caution">
    <text evidence="2">The sequence shown here is derived from an EMBL/GenBank/DDBJ whole genome shotgun (WGS) entry which is preliminary data.</text>
</comment>
<sequence length="87" mass="9923">MHPVPRTAHFVDAHLELVQQLVQPHPRYLRQRIPHTHALPLRRPLGCPIHGQGIDTRRPEGRRCARMPAETDVTEAPDDDGEETAWA</sequence>
<reference evidence="3" key="1">
    <citation type="submission" date="2023-07" db="EMBL/GenBank/DDBJ databases">
        <title>Whole genome shotgun sequence of Streptomyces spororaveus NBRC 15456.</title>
        <authorList>
            <person name="Komaki H."/>
            <person name="Tamura T."/>
        </authorList>
    </citation>
    <scope>NUCLEOTIDE SEQUENCE [LARGE SCALE GENOMIC DNA]</scope>
    <source>
        <strain evidence="3">NBRC 15456</strain>
    </source>
</reference>
<gene>
    <name evidence="2" type="ORF">Sspor_78350</name>
</gene>
<name>A0ABQ3TPD7_9ACTN</name>
<dbReference type="EMBL" id="BNED01000005">
    <property type="protein sequence ID" value="GHI82274.1"/>
    <property type="molecule type" value="Genomic_DNA"/>
</dbReference>
<evidence type="ECO:0000256" key="1">
    <source>
        <dbReference type="SAM" id="MobiDB-lite"/>
    </source>
</evidence>
<organism evidence="2 3">
    <name type="scientific">Streptomyces spororaveus</name>
    <dbReference type="NCBI Taxonomy" id="284039"/>
    <lineage>
        <taxon>Bacteria</taxon>
        <taxon>Bacillati</taxon>
        <taxon>Actinomycetota</taxon>
        <taxon>Actinomycetes</taxon>
        <taxon>Kitasatosporales</taxon>
        <taxon>Streptomycetaceae</taxon>
        <taxon>Streptomyces</taxon>
    </lineage>
</organism>
<proteinExistence type="predicted"/>
<accession>A0ABQ3TPD7</accession>
<dbReference type="Proteomes" id="UP000608522">
    <property type="component" value="Unassembled WGS sequence"/>
</dbReference>
<protein>
    <submittedName>
        <fullName evidence="2">Uncharacterized protein</fullName>
    </submittedName>
</protein>
<evidence type="ECO:0000313" key="3">
    <source>
        <dbReference type="Proteomes" id="UP000608522"/>
    </source>
</evidence>
<feature type="compositionally biased region" description="Acidic residues" evidence="1">
    <location>
        <begin position="72"/>
        <end position="87"/>
    </location>
</feature>
<feature type="region of interest" description="Disordered" evidence="1">
    <location>
        <begin position="44"/>
        <end position="87"/>
    </location>
</feature>
<evidence type="ECO:0000313" key="2">
    <source>
        <dbReference type="EMBL" id="GHI82274.1"/>
    </source>
</evidence>